<keyword evidence="4" id="KW-0645">Protease</keyword>
<reference evidence="17" key="1">
    <citation type="submission" date="2022-12" db="EMBL/GenBank/DDBJ databases">
        <title>Genome assemblies of Blomia tropicalis.</title>
        <authorList>
            <person name="Cui Y."/>
        </authorList>
    </citation>
    <scope>NUCLEOTIDE SEQUENCE</scope>
    <source>
        <tissue evidence="17">Adult mites</tissue>
    </source>
</reference>
<dbReference type="GO" id="GO:0008239">
    <property type="term" value="F:dipeptidyl-peptidase activity"/>
    <property type="evidence" value="ECO:0007669"/>
    <property type="project" value="TreeGrafter"/>
</dbReference>
<evidence type="ECO:0000256" key="8">
    <source>
        <dbReference type="ARBA" id="ARBA00022968"/>
    </source>
</evidence>
<dbReference type="PANTHER" id="PTHR11731:SF200">
    <property type="entry name" value="DIPEPTIDYL PEPTIDASE 10, ISOFORM B"/>
    <property type="match status" value="1"/>
</dbReference>
<comment type="subcellular location">
    <subcellularLocation>
        <location evidence="12">Endomembrane system</location>
        <topology evidence="12">Single-pass membrane protein</topology>
    </subcellularLocation>
    <subcellularLocation>
        <location evidence="1">Membrane</location>
        <topology evidence="1">Single-pass type II membrane protein</topology>
    </subcellularLocation>
</comment>
<dbReference type="Gene3D" id="3.40.50.1820">
    <property type="entry name" value="alpha/beta hydrolase"/>
    <property type="match status" value="1"/>
</dbReference>
<dbReference type="GO" id="GO:0004177">
    <property type="term" value="F:aminopeptidase activity"/>
    <property type="evidence" value="ECO:0007669"/>
    <property type="project" value="UniProtKB-KW"/>
</dbReference>
<protein>
    <recommendedName>
        <fullName evidence="13">Venom dipeptidyl peptidase 4</fullName>
    </recommendedName>
</protein>
<keyword evidence="6" id="KW-0378">Hydrolase</keyword>
<keyword evidence="8" id="KW-0735">Signal-anchor</keyword>
<dbReference type="FunFam" id="3.40.50.1820:FF:000003">
    <property type="entry name" value="Dipeptidyl peptidase 4"/>
    <property type="match status" value="1"/>
</dbReference>
<keyword evidence="3" id="KW-0031">Aminopeptidase</keyword>
<evidence type="ECO:0000256" key="14">
    <source>
        <dbReference type="SAM" id="Phobius"/>
    </source>
</evidence>
<dbReference type="GO" id="GO:0012505">
    <property type="term" value="C:endomembrane system"/>
    <property type="evidence" value="ECO:0007669"/>
    <property type="project" value="UniProtKB-SubCell"/>
</dbReference>
<dbReference type="InterPro" id="IPR050278">
    <property type="entry name" value="Serine_Prot_S9B/DPPIV"/>
</dbReference>
<keyword evidence="18" id="KW-1185">Reference proteome</keyword>
<evidence type="ECO:0000256" key="3">
    <source>
        <dbReference type="ARBA" id="ARBA00022438"/>
    </source>
</evidence>
<keyword evidence="10 14" id="KW-0472">Membrane</keyword>
<feature type="transmembrane region" description="Helical" evidence="14">
    <location>
        <begin position="99"/>
        <end position="120"/>
    </location>
</feature>
<evidence type="ECO:0000256" key="11">
    <source>
        <dbReference type="ARBA" id="ARBA00023180"/>
    </source>
</evidence>
<evidence type="ECO:0000313" key="17">
    <source>
        <dbReference type="EMBL" id="KAJ6220862.1"/>
    </source>
</evidence>
<comment type="caution">
    <text evidence="17">The sequence shown here is derived from an EMBL/GenBank/DDBJ whole genome shotgun (WGS) entry which is preliminary data.</text>
</comment>
<dbReference type="GO" id="GO:0005886">
    <property type="term" value="C:plasma membrane"/>
    <property type="evidence" value="ECO:0007669"/>
    <property type="project" value="TreeGrafter"/>
</dbReference>
<dbReference type="Pfam" id="PF00930">
    <property type="entry name" value="DPPIV_N"/>
    <property type="match status" value="1"/>
</dbReference>
<dbReference type="Gene3D" id="2.140.10.30">
    <property type="entry name" value="Dipeptidylpeptidase IV, N-terminal domain"/>
    <property type="match status" value="1"/>
</dbReference>
<gene>
    <name evidence="17" type="ORF">RDWZM_006674</name>
</gene>
<organism evidence="17 18">
    <name type="scientific">Blomia tropicalis</name>
    <name type="common">Mite</name>
    <dbReference type="NCBI Taxonomy" id="40697"/>
    <lineage>
        <taxon>Eukaryota</taxon>
        <taxon>Metazoa</taxon>
        <taxon>Ecdysozoa</taxon>
        <taxon>Arthropoda</taxon>
        <taxon>Chelicerata</taxon>
        <taxon>Arachnida</taxon>
        <taxon>Acari</taxon>
        <taxon>Acariformes</taxon>
        <taxon>Sarcoptiformes</taxon>
        <taxon>Astigmata</taxon>
        <taxon>Glycyphagoidea</taxon>
        <taxon>Echimyopodidae</taxon>
        <taxon>Blomia</taxon>
    </lineage>
</organism>
<dbReference type="OMA" id="APVSNWM"/>
<dbReference type="Pfam" id="PF00326">
    <property type="entry name" value="Peptidase_S9"/>
    <property type="match status" value="1"/>
</dbReference>
<evidence type="ECO:0000259" key="15">
    <source>
        <dbReference type="Pfam" id="PF00326"/>
    </source>
</evidence>
<dbReference type="GO" id="GO:0008236">
    <property type="term" value="F:serine-type peptidase activity"/>
    <property type="evidence" value="ECO:0007669"/>
    <property type="project" value="UniProtKB-KW"/>
</dbReference>
<evidence type="ECO:0000256" key="12">
    <source>
        <dbReference type="ARBA" id="ARBA00037847"/>
    </source>
</evidence>
<dbReference type="EMBL" id="JAPWDV010000002">
    <property type="protein sequence ID" value="KAJ6220862.1"/>
    <property type="molecule type" value="Genomic_DNA"/>
</dbReference>
<evidence type="ECO:0000256" key="13">
    <source>
        <dbReference type="ARBA" id="ARBA00072929"/>
    </source>
</evidence>
<dbReference type="PANTHER" id="PTHR11731">
    <property type="entry name" value="PROTEASE FAMILY S9B,C DIPEPTIDYL-PEPTIDASE IV-RELATED"/>
    <property type="match status" value="1"/>
</dbReference>
<evidence type="ECO:0000256" key="4">
    <source>
        <dbReference type="ARBA" id="ARBA00022670"/>
    </source>
</evidence>
<dbReference type="InterPro" id="IPR001375">
    <property type="entry name" value="Peptidase_S9_cat"/>
</dbReference>
<dbReference type="AlphaFoldDB" id="A0A9Q0MAW4"/>
<name>A0A9Q0MAW4_BLOTA</name>
<feature type="domain" description="Dipeptidylpeptidase IV N-terminal" evidence="16">
    <location>
        <begin position="231"/>
        <end position="606"/>
    </location>
</feature>
<dbReference type="GO" id="GO:0006508">
    <property type="term" value="P:proteolysis"/>
    <property type="evidence" value="ECO:0007669"/>
    <property type="project" value="UniProtKB-KW"/>
</dbReference>
<evidence type="ECO:0000259" key="16">
    <source>
        <dbReference type="Pfam" id="PF00930"/>
    </source>
</evidence>
<evidence type="ECO:0000256" key="6">
    <source>
        <dbReference type="ARBA" id="ARBA00022801"/>
    </source>
</evidence>
<dbReference type="Proteomes" id="UP001142055">
    <property type="component" value="Chromosome 2"/>
</dbReference>
<keyword evidence="9 14" id="KW-1133">Transmembrane helix</keyword>
<dbReference type="SUPFAM" id="SSF82171">
    <property type="entry name" value="DPP6 N-terminal domain-like"/>
    <property type="match status" value="1"/>
</dbReference>
<proteinExistence type="inferred from homology"/>
<evidence type="ECO:0000256" key="9">
    <source>
        <dbReference type="ARBA" id="ARBA00022989"/>
    </source>
</evidence>
<comment type="similarity">
    <text evidence="2">Belongs to the peptidase S9B family. DPPIV subfamily.</text>
</comment>
<keyword evidence="7" id="KW-0720">Serine protease</keyword>
<evidence type="ECO:0000313" key="18">
    <source>
        <dbReference type="Proteomes" id="UP001142055"/>
    </source>
</evidence>
<evidence type="ECO:0000256" key="5">
    <source>
        <dbReference type="ARBA" id="ARBA00022692"/>
    </source>
</evidence>
<evidence type="ECO:0000256" key="10">
    <source>
        <dbReference type="ARBA" id="ARBA00023136"/>
    </source>
</evidence>
<keyword evidence="5 14" id="KW-0812">Transmembrane</keyword>
<dbReference type="SUPFAM" id="SSF53474">
    <property type="entry name" value="alpha/beta-Hydrolases"/>
    <property type="match status" value="1"/>
</dbReference>
<feature type="domain" description="Peptidase S9 prolyl oligopeptidase catalytic" evidence="15">
    <location>
        <begin position="693"/>
        <end position="892"/>
    </location>
</feature>
<evidence type="ECO:0000256" key="1">
    <source>
        <dbReference type="ARBA" id="ARBA00004606"/>
    </source>
</evidence>
<evidence type="ECO:0000256" key="7">
    <source>
        <dbReference type="ARBA" id="ARBA00022825"/>
    </source>
</evidence>
<dbReference type="InterPro" id="IPR029058">
    <property type="entry name" value="AB_hydrolase_fold"/>
</dbReference>
<keyword evidence="11" id="KW-0325">Glycoprotein</keyword>
<dbReference type="InterPro" id="IPR002469">
    <property type="entry name" value="Peptidase_S9B_N"/>
</dbReference>
<evidence type="ECO:0000256" key="2">
    <source>
        <dbReference type="ARBA" id="ARBA00010036"/>
    </source>
</evidence>
<accession>A0A9Q0MAW4</accession>
<sequence length="897" mass="104407">MDLIGKLLGLQSIRDRVLAGHFVDLHPTIRLISMSRFKPIDHHDCIIASESVIVANVDDKHLDHNNSHEFNHNSMQQLTQSTRNGLFRVSTQQQQRTKYLSYVLLLGLLCLFCLISTSVIDVLQQNSSAVSSVSQTPLKYSSNKEKDSDPDRVLNDVLDESSKLGRITLDNVLQNELLPNYFNGSWTTGDGIVYYDAEYNLCLYNSTSKVIRHLIRFPYVLSRSLKGTQLSHNLRYLLWSTETIELFRYSKLEKLKIYDIVQNSVLNLFDNGQFSDIFFQFGLWGPYESQLVFSYQNDLYYKHSANSETMRLTVNGVPGSIFNGQTDWLYEEELLNSDMALWFAPNGQHLAYIQINSTLVDFQSWNRYGDYYNTTSSQYPSIQSIRYPKPGTTNPQVSIFIIRLHHRVEQIHIRKLTAPASISRIDYYITKVSWLDNDRLMVAWTVRNQTYSILTMYDRGNNWIGRELFKLDNNHGWVDGFEHGLLGNPSHHSALVRIPKWVDRERGEYFHVASIDIRSKNVTFLTDGKFDVVKLLAYSPISNEVFYASTIANHPEVQHIMKVSMEDSSEPICLTCYLGNSCRHNEAYFNRLATRFVLECNGYEIPRIEVRNAQTNELIETLEENWRLFHFLRDKSIPRYEKLFIKLSDKDDAVVELILPPSFDEEARYPLLIELYGAPASQMVRDKYEMNHWSSYLVSEKNIIYARVDVRGSANQGISYMNQLYKNVGHLEVDDLIDVVWFLRSNLTYIDPNRIALWGWSYGGYMSLMSLIREFDNRLFSCAIAVAPVSNWMYYDSAYSERYLGIPNKHNLYSYEDSNLLENASLLRNKKFMIIFGTSDDNVHMQHSLHLIRKLNDLNIDYDVQIYPDDNHYLLKSSSHLYHKMTNYVSKQCFHQK</sequence>